<keyword evidence="8" id="KW-0479">Metal-binding</keyword>
<gene>
    <name evidence="16" type="ordered locus">MTR_3g462490</name>
</gene>
<keyword evidence="7" id="KW-0808">Transferase</keyword>
<dbReference type="Gene3D" id="3.30.40.10">
    <property type="entry name" value="Zinc/RING finger domain, C3HC4 (zinc finger)"/>
    <property type="match status" value="1"/>
</dbReference>
<accession>A0A072UYG4</accession>
<evidence type="ECO:0000256" key="11">
    <source>
        <dbReference type="ARBA" id="ARBA00022786"/>
    </source>
</evidence>
<keyword evidence="18" id="KW-1185">Reference proteome</keyword>
<dbReference type="InterPro" id="IPR002867">
    <property type="entry name" value="IBR_dom"/>
</dbReference>
<dbReference type="EMBL" id="CM001219">
    <property type="protein sequence ID" value="KEH34163.1"/>
    <property type="molecule type" value="Genomic_DNA"/>
</dbReference>
<dbReference type="HOGENOM" id="CLU_643398_0_0_1"/>
<dbReference type="GO" id="GO:0031624">
    <property type="term" value="F:ubiquitin conjugating enzyme binding"/>
    <property type="evidence" value="ECO:0000318"/>
    <property type="project" value="GO_Central"/>
</dbReference>
<evidence type="ECO:0000256" key="2">
    <source>
        <dbReference type="ARBA" id="ARBA00001947"/>
    </source>
</evidence>
<dbReference type="InterPro" id="IPR001841">
    <property type="entry name" value="Znf_RING"/>
</dbReference>
<evidence type="ECO:0000259" key="15">
    <source>
        <dbReference type="PROSITE" id="PS51873"/>
    </source>
</evidence>
<keyword evidence="10 13" id="KW-0863">Zinc-finger</keyword>
<dbReference type="GO" id="GO:0000151">
    <property type="term" value="C:ubiquitin ligase complex"/>
    <property type="evidence" value="ECO:0000318"/>
    <property type="project" value="GO_Central"/>
</dbReference>
<dbReference type="STRING" id="3880.A0A072UYG4"/>
<feature type="non-terminal residue" evidence="16">
    <location>
        <position position="1"/>
    </location>
</feature>
<dbReference type="PROSITE" id="PS00518">
    <property type="entry name" value="ZF_RING_1"/>
    <property type="match status" value="1"/>
</dbReference>
<sequence>MGARWCIGTSSNIPLKDNPWVENGSCILTANTGNAQFQTPDAILNTSLFPQVTAYTLVWKGEKSGCYFEQHEQRTTNNKWNKPAPGRMKCNIDVSFSSSLNKVGIALCIRDEDGSYVLAKPGWLLPFCSVEVGEALGLYNANSMIEFSRRQAYGIAHVLVKEAHYMLTPMCSLMYHHAALNIYRCQHRLYTKNISDRIPHLLLHNRTTKELCEITKHQQQNLARLPLQKFMMKNEYSPPMSPSVTFISANEYQNSMKRKSLSGNIEKKKKTKKAITPRSQAQSSKSLCGICLDSVIDSKIFATGSCNHPFCTKCISKNAKVQRKEKMNICNPFYLKKVIVDWESAIYESSIAQRQKIHCPYKNCFLLLVNDGLEGVTSCECPSCHRLFCVQCNVPWHADKNCREFQDFLKSKKGLGEKQLDKKFMQL</sequence>
<dbReference type="Pfam" id="PF01485">
    <property type="entry name" value="IBR"/>
    <property type="match status" value="1"/>
</dbReference>
<comment type="function">
    <text evidence="3">Might act as an E3 ubiquitin-protein ligase, or as part of E3 complex, which accepts ubiquitin from specific E2 ubiquitin-conjugating enzymes and then transfers it to substrates.</text>
</comment>
<feature type="domain" description="RING-type" evidence="15">
    <location>
        <begin position="284"/>
        <end position="427"/>
    </location>
</feature>
<dbReference type="SUPFAM" id="SSF57850">
    <property type="entry name" value="RING/U-box"/>
    <property type="match status" value="2"/>
</dbReference>
<evidence type="ECO:0000256" key="10">
    <source>
        <dbReference type="ARBA" id="ARBA00022771"/>
    </source>
</evidence>
<comment type="pathway">
    <text evidence="4">Protein modification; protein ubiquitination.</text>
</comment>
<evidence type="ECO:0000313" key="17">
    <source>
        <dbReference type="EnsemblPlants" id="KEH34163"/>
    </source>
</evidence>
<dbReference type="CDD" id="cd22582">
    <property type="entry name" value="BRcat_RBR_unk"/>
    <property type="match status" value="1"/>
</dbReference>
<dbReference type="GO" id="GO:0016567">
    <property type="term" value="P:protein ubiquitination"/>
    <property type="evidence" value="ECO:0007669"/>
    <property type="project" value="UniProtKB-UniPathway"/>
</dbReference>
<dbReference type="GO" id="GO:0005737">
    <property type="term" value="C:cytoplasm"/>
    <property type="evidence" value="ECO:0000318"/>
    <property type="project" value="GO_Central"/>
</dbReference>
<evidence type="ECO:0000256" key="5">
    <source>
        <dbReference type="ARBA" id="ARBA00005884"/>
    </source>
</evidence>
<dbReference type="Proteomes" id="UP000002051">
    <property type="component" value="Chromosome 3"/>
</dbReference>
<dbReference type="InterPro" id="IPR031127">
    <property type="entry name" value="E3_UB_ligase_RBR"/>
</dbReference>
<comment type="catalytic activity">
    <reaction evidence="1">
        <text>[E2 ubiquitin-conjugating enzyme]-S-ubiquitinyl-L-cysteine + [acceptor protein]-L-lysine = [E2 ubiquitin-conjugating enzyme]-L-cysteine + [acceptor protein]-N(6)-ubiquitinyl-L-lysine.</text>
        <dbReference type="EC" id="2.3.2.31"/>
    </reaction>
</comment>
<dbReference type="InterPro" id="IPR044066">
    <property type="entry name" value="TRIAD_supradom"/>
</dbReference>
<reference evidence="16 18" key="1">
    <citation type="journal article" date="2011" name="Nature">
        <title>The Medicago genome provides insight into the evolution of rhizobial symbioses.</title>
        <authorList>
            <person name="Young N.D."/>
            <person name="Debelle F."/>
            <person name="Oldroyd G.E."/>
            <person name="Geurts R."/>
            <person name="Cannon S.B."/>
            <person name="Udvardi M.K."/>
            <person name="Benedito V.A."/>
            <person name="Mayer K.F."/>
            <person name="Gouzy J."/>
            <person name="Schoof H."/>
            <person name="Van de Peer Y."/>
            <person name="Proost S."/>
            <person name="Cook D.R."/>
            <person name="Meyers B.C."/>
            <person name="Spannagl M."/>
            <person name="Cheung F."/>
            <person name="De Mita S."/>
            <person name="Krishnakumar V."/>
            <person name="Gundlach H."/>
            <person name="Zhou S."/>
            <person name="Mudge J."/>
            <person name="Bharti A.K."/>
            <person name="Murray J.D."/>
            <person name="Naoumkina M.A."/>
            <person name="Rosen B."/>
            <person name="Silverstein K.A."/>
            <person name="Tang H."/>
            <person name="Rombauts S."/>
            <person name="Zhao P.X."/>
            <person name="Zhou P."/>
            <person name="Barbe V."/>
            <person name="Bardou P."/>
            <person name="Bechner M."/>
            <person name="Bellec A."/>
            <person name="Berger A."/>
            <person name="Berges H."/>
            <person name="Bidwell S."/>
            <person name="Bisseling T."/>
            <person name="Choisne N."/>
            <person name="Couloux A."/>
            <person name="Denny R."/>
            <person name="Deshpande S."/>
            <person name="Dai X."/>
            <person name="Doyle J.J."/>
            <person name="Dudez A.M."/>
            <person name="Farmer A.D."/>
            <person name="Fouteau S."/>
            <person name="Franken C."/>
            <person name="Gibelin C."/>
            <person name="Gish J."/>
            <person name="Goldstein S."/>
            <person name="Gonzalez A.J."/>
            <person name="Green P.J."/>
            <person name="Hallab A."/>
            <person name="Hartog M."/>
            <person name="Hua A."/>
            <person name="Humphray S.J."/>
            <person name="Jeong D.H."/>
            <person name="Jing Y."/>
            <person name="Jocker A."/>
            <person name="Kenton S.M."/>
            <person name="Kim D.J."/>
            <person name="Klee K."/>
            <person name="Lai H."/>
            <person name="Lang C."/>
            <person name="Lin S."/>
            <person name="Macmil S.L."/>
            <person name="Magdelenat G."/>
            <person name="Matthews L."/>
            <person name="McCorrison J."/>
            <person name="Monaghan E.L."/>
            <person name="Mun J.H."/>
            <person name="Najar F.Z."/>
            <person name="Nicholson C."/>
            <person name="Noirot C."/>
            <person name="O'Bleness M."/>
            <person name="Paule C.R."/>
            <person name="Poulain J."/>
            <person name="Prion F."/>
            <person name="Qin B."/>
            <person name="Qu C."/>
            <person name="Retzel E.F."/>
            <person name="Riddle C."/>
            <person name="Sallet E."/>
            <person name="Samain S."/>
            <person name="Samson N."/>
            <person name="Sanders I."/>
            <person name="Saurat O."/>
            <person name="Scarpelli C."/>
            <person name="Schiex T."/>
            <person name="Segurens B."/>
            <person name="Severin A.J."/>
            <person name="Sherrier D.J."/>
            <person name="Shi R."/>
            <person name="Sims S."/>
            <person name="Singer S.R."/>
            <person name="Sinharoy S."/>
            <person name="Sterck L."/>
            <person name="Viollet A."/>
            <person name="Wang B.B."/>
            <person name="Wang K."/>
            <person name="Wang M."/>
            <person name="Wang X."/>
            <person name="Warfsmann J."/>
            <person name="Weissenbach J."/>
            <person name="White D.D."/>
            <person name="White J.D."/>
            <person name="Wiley G.B."/>
            <person name="Wincker P."/>
            <person name="Xing Y."/>
            <person name="Yang L."/>
            <person name="Yao Z."/>
            <person name="Ying F."/>
            <person name="Zhai J."/>
            <person name="Zhou L."/>
            <person name="Zuber A."/>
            <person name="Denarie J."/>
            <person name="Dixon R.A."/>
            <person name="May G.D."/>
            <person name="Schwartz D.C."/>
            <person name="Rogers J."/>
            <person name="Quetier F."/>
            <person name="Town C.D."/>
            <person name="Roe B.A."/>
        </authorList>
    </citation>
    <scope>NUCLEOTIDE SEQUENCE [LARGE SCALE GENOMIC DNA]</scope>
    <source>
        <strain evidence="16">A17</strain>
        <strain evidence="17 18">cv. Jemalong A17</strain>
    </source>
</reference>
<name>A0A072UYG4_MEDTR</name>
<comment type="cofactor">
    <cofactor evidence="2">
        <name>Zn(2+)</name>
        <dbReference type="ChEBI" id="CHEBI:29105"/>
    </cofactor>
</comment>
<dbReference type="GO" id="GO:0006511">
    <property type="term" value="P:ubiquitin-dependent protein catabolic process"/>
    <property type="evidence" value="ECO:0000318"/>
    <property type="project" value="GO_Central"/>
</dbReference>
<evidence type="ECO:0000256" key="7">
    <source>
        <dbReference type="ARBA" id="ARBA00022679"/>
    </source>
</evidence>
<evidence type="ECO:0000256" key="13">
    <source>
        <dbReference type="PROSITE-ProRule" id="PRU00175"/>
    </source>
</evidence>
<evidence type="ECO:0000256" key="3">
    <source>
        <dbReference type="ARBA" id="ARBA00003976"/>
    </source>
</evidence>
<dbReference type="PANTHER" id="PTHR11685">
    <property type="entry name" value="RBR FAMILY RING FINGER AND IBR DOMAIN-CONTAINING"/>
    <property type="match status" value="1"/>
</dbReference>
<dbReference type="EnsemblPlants" id="KEH34163">
    <property type="protein sequence ID" value="KEH34163"/>
    <property type="gene ID" value="MTR_3g462490"/>
</dbReference>
<feature type="domain" description="RING-type" evidence="14">
    <location>
        <begin position="288"/>
        <end position="330"/>
    </location>
</feature>
<dbReference type="PROSITE" id="PS50089">
    <property type="entry name" value="ZF_RING_2"/>
    <property type="match status" value="1"/>
</dbReference>
<reference evidence="17" key="3">
    <citation type="submission" date="2015-04" db="UniProtKB">
        <authorList>
            <consortium name="EnsemblPlants"/>
        </authorList>
    </citation>
    <scope>IDENTIFICATION</scope>
    <source>
        <strain evidence="17">cv. Jemalong A17</strain>
    </source>
</reference>
<proteinExistence type="inferred from homology"/>
<evidence type="ECO:0000259" key="14">
    <source>
        <dbReference type="PROSITE" id="PS50089"/>
    </source>
</evidence>
<comment type="similarity">
    <text evidence="5">Belongs to the RBR family. Ariadne subfamily.</text>
</comment>
<evidence type="ECO:0000256" key="1">
    <source>
        <dbReference type="ARBA" id="ARBA00001798"/>
    </source>
</evidence>
<evidence type="ECO:0000313" key="16">
    <source>
        <dbReference type="EMBL" id="KEH34163.1"/>
    </source>
</evidence>
<keyword evidence="9" id="KW-0677">Repeat</keyword>
<dbReference type="AlphaFoldDB" id="A0A072UYG4"/>
<keyword evidence="11" id="KW-0833">Ubl conjugation pathway</keyword>
<dbReference type="GO" id="GO:0008270">
    <property type="term" value="F:zinc ion binding"/>
    <property type="evidence" value="ECO:0007669"/>
    <property type="project" value="UniProtKB-KW"/>
</dbReference>
<evidence type="ECO:0000256" key="8">
    <source>
        <dbReference type="ARBA" id="ARBA00022723"/>
    </source>
</evidence>
<dbReference type="PROSITE" id="PS51873">
    <property type="entry name" value="TRIAD"/>
    <property type="match status" value="1"/>
</dbReference>
<evidence type="ECO:0000256" key="6">
    <source>
        <dbReference type="ARBA" id="ARBA00012251"/>
    </source>
</evidence>
<dbReference type="EC" id="2.3.2.31" evidence="6"/>
<keyword evidence="12" id="KW-0862">Zinc</keyword>
<protein>
    <recommendedName>
        <fullName evidence="6">RBR-type E3 ubiquitin transferase</fullName>
        <ecNumber evidence="6">2.3.2.31</ecNumber>
    </recommendedName>
</protein>
<dbReference type="InterPro" id="IPR013083">
    <property type="entry name" value="Znf_RING/FYVE/PHD"/>
</dbReference>
<dbReference type="InterPro" id="IPR017907">
    <property type="entry name" value="Znf_RING_CS"/>
</dbReference>
<evidence type="ECO:0000256" key="12">
    <source>
        <dbReference type="ARBA" id="ARBA00022833"/>
    </source>
</evidence>
<dbReference type="SMART" id="SM00647">
    <property type="entry name" value="IBR"/>
    <property type="match status" value="1"/>
</dbReference>
<evidence type="ECO:0000256" key="9">
    <source>
        <dbReference type="ARBA" id="ARBA00022737"/>
    </source>
</evidence>
<dbReference type="UniPathway" id="UPA00143"/>
<evidence type="ECO:0000313" key="18">
    <source>
        <dbReference type="Proteomes" id="UP000002051"/>
    </source>
</evidence>
<evidence type="ECO:0000256" key="4">
    <source>
        <dbReference type="ARBA" id="ARBA00004906"/>
    </source>
</evidence>
<dbReference type="GO" id="GO:0061630">
    <property type="term" value="F:ubiquitin protein ligase activity"/>
    <property type="evidence" value="ECO:0000318"/>
    <property type="project" value="GO_Central"/>
</dbReference>
<reference evidence="16 18" key="2">
    <citation type="journal article" date="2014" name="BMC Genomics">
        <title>An improved genome release (version Mt4.0) for the model legume Medicago truncatula.</title>
        <authorList>
            <person name="Tang H."/>
            <person name="Krishnakumar V."/>
            <person name="Bidwell S."/>
            <person name="Rosen B."/>
            <person name="Chan A."/>
            <person name="Zhou S."/>
            <person name="Gentzbittel L."/>
            <person name="Childs K.L."/>
            <person name="Yandell M."/>
            <person name="Gundlach H."/>
            <person name="Mayer K.F."/>
            <person name="Schwartz D.C."/>
            <person name="Town C.D."/>
        </authorList>
    </citation>
    <scope>GENOME REANNOTATION</scope>
    <source>
        <strain evidence="16">A17</strain>
        <strain evidence="17 18">cv. Jemalong A17</strain>
    </source>
</reference>
<organism evidence="16 18">
    <name type="scientific">Medicago truncatula</name>
    <name type="common">Barrel medic</name>
    <name type="synonym">Medicago tribuloides</name>
    <dbReference type="NCBI Taxonomy" id="3880"/>
    <lineage>
        <taxon>Eukaryota</taxon>
        <taxon>Viridiplantae</taxon>
        <taxon>Streptophyta</taxon>
        <taxon>Embryophyta</taxon>
        <taxon>Tracheophyta</taxon>
        <taxon>Spermatophyta</taxon>
        <taxon>Magnoliopsida</taxon>
        <taxon>eudicotyledons</taxon>
        <taxon>Gunneridae</taxon>
        <taxon>Pentapetalae</taxon>
        <taxon>rosids</taxon>
        <taxon>fabids</taxon>
        <taxon>Fabales</taxon>
        <taxon>Fabaceae</taxon>
        <taxon>Papilionoideae</taxon>
        <taxon>50 kb inversion clade</taxon>
        <taxon>NPAAA clade</taxon>
        <taxon>Hologalegina</taxon>
        <taxon>IRL clade</taxon>
        <taxon>Trifolieae</taxon>
        <taxon>Medicago</taxon>
    </lineage>
</organism>